<dbReference type="Proteomes" id="UP000230729">
    <property type="component" value="Unassembled WGS sequence"/>
</dbReference>
<name>A0A2G9ZLF6_9BACT</name>
<evidence type="ECO:0000313" key="3">
    <source>
        <dbReference type="Proteomes" id="UP000230729"/>
    </source>
</evidence>
<feature type="transmembrane region" description="Helical" evidence="1">
    <location>
        <begin position="47"/>
        <end position="67"/>
    </location>
</feature>
<organism evidence="2 3">
    <name type="scientific">Candidatus Falkowbacteria bacterium CG23_combo_of_CG06-09_8_20_14_all_49_15</name>
    <dbReference type="NCBI Taxonomy" id="1974572"/>
    <lineage>
        <taxon>Bacteria</taxon>
        <taxon>Candidatus Falkowiibacteriota</taxon>
    </lineage>
</organism>
<gene>
    <name evidence="2" type="ORF">COX22_01285</name>
</gene>
<keyword evidence="1" id="KW-0472">Membrane</keyword>
<dbReference type="EMBL" id="PCSD01000026">
    <property type="protein sequence ID" value="PIP34013.1"/>
    <property type="molecule type" value="Genomic_DNA"/>
</dbReference>
<proteinExistence type="predicted"/>
<protein>
    <submittedName>
        <fullName evidence="2">Uncharacterized protein</fullName>
    </submittedName>
</protein>
<sequence length="168" mass="18895">MIILRYIDAFKKPSKQKIIFFVSLLVGGLIFNYIGQLSFIEELIADQYIIGALIFLYVFTGLVLKSISESIAHYNQRGRKLDIFYPSLSKFLTAGIFLAIGVITYISGIGLSLGGARGMNLLQRLFVNITHFFGLIIWLVGLISLLLLLFNSSVFIFKKLSLKFVSKN</sequence>
<evidence type="ECO:0000256" key="1">
    <source>
        <dbReference type="SAM" id="Phobius"/>
    </source>
</evidence>
<feature type="transmembrane region" description="Helical" evidence="1">
    <location>
        <begin position="18"/>
        <end position="35"/>
    </location>
</feature>
<evidence type="ECO:0000313" key="2">
    <source>
        <dbReference type="EMBL" id="PIP34013.1"/>
    </source>
</evidence>
<accession>A0A2G9ZLF6</accession>
<keyword evidence="1" id="KW-1133">Transmembrane helix</keyword>
<keyword evidence="1" id="KW-0812">Transmembrane</keyword>
<feature type="transmembrane region" description="Helical" evidence="1">
    <location>
        <begin position="132"/>
        <end position="157"/>
    </location>
</feature>
<feature type="transmembrane region" description="Helical" evidence="1">
    <location>
        <begin position="88"/>
        <end position="112"/>
    </location>
</feature>
<reference evidence="2 3" key="1">
    <citation type="submission" date="2017-09" db="EMBL/GenBank/DDBJ databases">
        <title>Depth-based differentiation of microbial function through sediment-hosted aquifers and enrichment of novel symbionts in the deep terrestrial subsurface.</title>
        <authorList>
            <person name="Probst A.J."/>
            <person name="Ladd B."/>
            <person name="Jarett J.K."/>
            <person name="Geller-Mcgrath D.E."/>
            <person name="Sieber C.M."/>
            <person name="Emerson J.B."/>
            <person name="Anantharaman K."/>
            <person name="Thomas B.C."/>
            <person name="Malmstrom R."/>
            <person name="Stieglmeier M."/>
            <person name="Klingl A."/>
            <person name="Woyke T."/>
            <person name="Ryan C.M."/>
            <person name="Banfield J.F."/>
        </authorList>
    </citation>
    <scope>NUCLEOTIDE SEQUENCE [LARGE SCALE GENOMIC DNA]</scope>
    <source>
        <strain evidence="2">CG23_combo_of_CG06-09_8_20_14_all_49_15</strain>
    </source>
</reference>
<dbReference type="AlphaFoldDB" id="A0A2G9ZLF6"/>
<comment type="caution">
    <text evidence="2">The sequence shown here is derived from an EMBL/GenBank/DDBJ whole genome shotgun (WGS) entry which is preliminary data.</text>
</comment>